<name>A0ABU9Y3M9_9SPHN</name>
<accession>A0ABU9Y3M9</accession>
<dbReference type="Pfam" id="PF00190">
    <property type="entry name" value="Cupin_1"/>
    <property type="match status" value="1"/>
</dbReference>
<evidence type="ECO:0000259" key="2">
    <source>
        <dbReference type="Pfam" id="PF00190"/>
    </source>
</evidence>
<evidence type="ECO:0000313" key="3">
    <source>
        <dbReference type="EMBL" id="MEN2790398.1"/>
    </source>
</evidence>
<evidence type="ECO:0000313" key="4">
    <source>
        <dbReference type="Proteomes" id="UP001419910"/>
    </source>
</evidence>
<comment type="caution">
    <text evidence="3">The sequence shown here is derived from an EMBL/GenBank/DDBJ whole genome shotgun (WGS) entry which is preliminary data.</text>
</comment>
<gene>
    <name evidence="3" type="ORF">ABC974_12235</name>
</gene>
<dbReference type="Gene3D" id="2.60.120.10">
    <property type="entry name" value="Jelly Rolls"/>
    <property type="match status" value="1"/>
</dbReference>
<dbReference type="InterPro" id="IPR011051">
    <property type="entry name" value="RmlC_Cupin_sf"/>
</dbReference>
<organism evidence="3 4">
    <name type="scientific">Sphingomonas oligophenolica</name>
    <dbReference type="NCBI Taxonomy" id="301154"/>
    <lineage>
        <taxon>Bacteria</taxon>
        <taxon>Pseudomonadati</taxon>
        <taxon>Pseudomonadota</taxon>
        <taxon>Alphaproteobacteria</taxon>
        <taxon>Sphingomonadales</taxon>
        <taxon>Sphingomonadaceae</taxon>
        <taxon>Sphingomonas</taxon>
    </lineage>
</organism>
<dbReference type="EMBL" id="JBDIME010000009">
    <property type="protein sequence ID" value="MEN2790398.1"/>
    <property type="molecule type" value="Genomic_DNA"/>
</dbReference>
<proteinExistence type="predicted"/>
<dbReference type="Proteomes" id="UP001419910">
    <property type="component" value="Unassembled WGS sequence"/>
</dbReference>
<dbReference type="SUPFAM" id="SSF51182">
    <property type="entry name" value="RmlC-like cupins"/>
    <property type="match status" value="1"/>
</dbReference>
<dbReference type="InterPro" id="IPR014710">
    <property type="entry name" value="RmlC-like_jellyroll"/>
</dbReference>
<dbReference type="RefSeq" id="WP_343889394.1">
    <property type="nucleotide sequence ID" value="NZ_BAAAEH010000021.1"/>
</dbReference>
<sequence length="172" mass="17745">MKRLLPPTLLSATLLSAALLLSSAAAAQTAGAPALPDPTGYASAAEIKAQVEAMRQALKPGQGFMWRPLVRGGDAVAALEYWTRPGKPAAHPGQAEYVMVVAGEGTMVSGGRLVDPATTNPTLIEGSRIEGGTTRSLHPGDVFLVPAGTPHWFGISGERLVLLGTKIAQAGR</sequence>
<dbReference type="CDD" id="cd02208">
    <property type="entry name" value="cupin_RmlC-like"/>
    <property type="match status" value="1"/>
</dbReference>
<reference evidence="3 4" key="1">
    <citation type="submission" date="2024-05" db="EMBL/GenBank/DDBJ databases">
        <authorList>
            <person name="Liu Q."/>
            <person name="Xin Y.-H."/>
        </authorList>
    </citation>
    <scope>NUCLEOTIDE SEQUENCE [LARGE SCALE GENOMIC DNA]</scope>
    <source>
        <strain evidence="3 4">CGMCC 1.10181</strain>
    </source>
</reference>
<protein>
    <submittedName>
        <fullName evidence="3">Cupin domain-containing protein</fullName>
    </submittedName>
</protein>
<feature type="domain" description="Cupin type-1" evidence="2">
    <location>
        <begin position="88"/>
        <end position="156"/>
    </location>
</feature>
<evidence type="ECO:0000256" key="1">
    <source>
        <dbReference type="SAM" id="SignalP"/>
    </source>
</evidence>
<dbReference type="InterPro" id="IPR006045">
    <property type="entry name" value="Cupin_1"/>
</dbReference>
<keyword evidence="1" id="KW-0732">Signal</keyword>
<feature type="signal peptide" evidence="1">
    <location>
        <begin position="1"/>
        <end position="27"/>
    </location>
</feature>
<feature type="chain" id="PRO_5045531458" evidence="1">
    <location>
        <begin position="28"/>
        <end position="172"/>
    </location>
</feature>
<keyword evidence="4" id="KW-1185">Reference proteome</keyword>